<dbReference type="Pfam" id="PF00150">
    <property type="entry name" value="Cellulase"/>
    <property type="match status" value="1"/>
</dbReference>
<evidence type="ECO:0000256" key="9">
    <source>
        <dbReference type="RuleBase" id="RU361153"/>
    </source>
</evidence>
<keyword evidence="14" id="KW-1185">Reference proteome</keyword>
<evidence type="ECO:0000259" key="11">
    <source>
        <dbReference type="Pfam" id="PF00150"/>
    </source>
</evidence>
<keyword evidence="8" id="KW-0624">Polysaccharide degradation</keyword>
<dbReference type="Pfam" id="PF03442">
    <property type="entry name" value="CBM_X2"/>
    <property type="match status" value="1"/>
</dbReference>
<evidence type="ECO:0000256" key="10">
    <source>
        <dbReference type="SAM" id="SignalP"/>
    </source>
</evidence>
<dbReference type="Proteomes" id="UP000249619">
    <property type="component" value="Unassembled WGS sequence"/>
</dbReference>
<evidence type="ECO:0000256" key="4">
    <source>
        <dbReference type="ARBA" id="ARBA00023001"/>
    </source>
</evidence>
<dbReference type="Gene3D" id="2.60.40.10">
    <property type="entry name" value="Immunoglobulins"/>
    <property type="match status" value="1"/>
</dbReference>
<dbReference type="PANTHER" id="PTHR31297">
    <property type="entry name" value="GLUCAN ENDO-1,6-BETA-GLUCOSIDASE B"/>
    <property type="match status" value="1"/>
</dbReference>
<evidence type="ECO:0000256" key="2">
    <source>
        <dbReference type="ARBA" id="ARBA00022729"/>
    </source>
</evidence>
<feature type="domain" description="Carbohydrate binding X2" evidence="12">
    <location>
        <begin position="376"/>
        <end position="463"/>
    </location>
</feature>
<proteinExistence type="inferred from homology"/>
<evidence type="ECO:0000256" key="8">
    <source>
        <dbReference type="ARBA" id="ARBA00023326"/>
    </source>
</evidence>
<evidence type="ECO:0000313" key="13">
    <source>
        <dbReference type="EMBL" id="RAR09213.1"/>
    </source>
</evidence>
<dbReference type="UniPathway" id="UPA00164"/>
<dbReference type="GO" id="GO:0005576">
    <property type="term" value="C:extracellular region"/>
    <property type="evidence" value="ECO:0007669"/>
    <property type="project" value="TreeGrafter"/>
</dbReference>
<dbReference type="FunFam" id="3.20.20.80:FF:000152">
    <property type="entry name" value="Extracellular endoglucanase"/>
    <property type="match status" value="1"/>
</dbReference>
<dbReference type="GO" id="GO:0071555">
    <property type="term" value="P:cell wall organization"/>
    <property type="evidence" value="ECO:0007669"/>
    <property type="project" value="UniProtKB-KW"/>
</dbReference>
<dbReference type="InterPro" id="IPR001547">
    <property type="entry name" value="Glyco_hydro_5"/>
</dbReference>
<keyword evidence="4" id="KW-0136">Cellulose degradation</keyword>
<dbReference type="GO" id="GO:0005978">
    <property type="term" value="P:glycogen biosynthetic process"/>
    <property type="evidence" value="ECO:0007669"/>
    <property type="project" value="UniProtKB-UniPathway"/>
</dbReference>
<dbReference type="InterPro" id="IPR014756">
    <property type="entry name" value="Ig_E-set"/>
</dbReference>
<dbReference type="GO" id="GO:0008422">
    <property type="term" value="F:beta-glucosidase activity"/>
    <property type="evidence" value="ECO:0007669"/>
    <property type="project" value="TreeGrafter"/>
</dbReference>
<evidence type="ECO:0000256" key="6">
    <source>
        <dbReference type="ARBA" id="ARBA00023295"/>
    </source>
</evidence>
<dbReference type="SUPFAM" id="SSF81296">
    <property type="entry name" value="E set domains"/>
    <property type="match status" value="1"/>
</dbReference>
<dbReference type="PANTHER" id="PTHR31297:SF41">
    <property type="entry name" value="ENDOGLUCANASE, PUTATIVE (AFU_ORTHOLOGUE AFUA_5G01830)-RELATED"/>
    <property type="match status" value="1"/>
</dbReference>
<keyword evidence="6 9" id="KW-0326">Glycosidase</keyword>
<organism evidence="13 14">
    <name type="scientific">Stemphylium lycopersici</name>
    <name type="common">Tomato gray leaf spot disease fungus</name>
    <name type="synonym">Thyrospora lycopersici</name>
    <dbReference type="NCBI Taxonomy" id="183478"/>
    <lineage>
        <taxon>Eukaryota</taxon>
        <taxon>Fungi</taxon>
        <taxon>Dikarya</taxon>
        <taxon>Ascomycota</taxon>
        <taxon>Pezizomycotina</taxon>
        <taxon>Dothideomycetes</taxon>
        <taxon>Pleosporomycetidae</taxon>
        <taxon>Pleosporales</taxon>
        <taxon>Pleosporineae</taxon>
        <taxon>Pleosporaceae</taxon>
        <taxon>Stemphylium</taxon>
    </lineage>
</organism>
<dbReference type="GO" id="GO:0009986">
    <property type="term" value="C:cell surface"/>
    <property type="evidence" value="ECO:0007669"/>
    <property type="project" value="TreeGrafter"/>
</dbReference>
<keyword evidence="5" id="KW-0119">Carbohydrate metabolism</keyword>
<dbReference type="AlphaFoldDB" id="A0A364N165"/>
<sequence>MRVTSTSAALLLNSFLAVAQSTNSTSVTCPSSSKFSPISAGAYFAKLNPGWNVGNTLDAVEDEGDWNNPPVVGSTFDDVKRAGFKSVRVPVTWAYHFTSQSPDWTVDPAWLQRVSDVIDMVTTRGMYAIVNVHHDSWTWADLTQSSTNVTLVEERLSKLWKQIGTKLACKSDMVSFETINEIPGTTAEHGAVINRLNDIFLQAINEAGGHNPKRVVTLVGAGEDGYKTIQWFEKPDESKYKNPWGIQYHYYSPYDFVFQAWGKTIWGSSADKASLEADIAAVREKFSGIPLVIGEWAVSPVATETAARWRYFDFFLRTAAKYNTSTILWDNGADFLNRATHVWRDEVAFDIYRNAVKGIPNALPESTTDGSATTQESSAYIYHHKDETVGDVTLGFTFNGNTLSKISKGSRQLTKGKDYTVDGENITFKAAYLKTIITPSAQTGSLANLTLTFSRGAALQVNVVQYATPTISSSSGALPPAGQDLLIPVSWAGQNRPAAVKAVKAGGGFLVDDWTTALGPLQQGRMTYSGQWDWDAEHVIIRAAALDAVRAAGVDTTFTLEFYPREPGNSVEYTVKV</sequence>
<keyword evidence="7" id="KW-0961">Cell wall biogenesis/degradation</keyword>
<name>A0A364N165_STELY</name>
<feature type="signal peptide" evidence="10">
    <location>
        <begin position="1"/>
        <end position="21"/>
    </location>
</feature>
<comment type="similarity">
    <text evidence="1 9">Belongs to the glycosyl hydrolase 5 (cellulase A) family.</text>
</comment>
<feature type="domain" description="Glycoside hydrolase family 5" evidence="11">
    <location>
        <begin position="65"/>
        <end position="333"/>
    </location>
</feature>
<dbReference type="STRING" id="183478.A0A364N165"/>
<keyword evidence="2 10" id="KW-0732">Signal</keyword>
<dbReference type="GO" id="GO:0030245">
    <property type="term" value="P:cellulose catabolic process"/>
    <property type="evidence" value="ECO:0007669"/>
    <property type="project" value="UniProtKB-KW"/>
</dbReference>
<dbReference type="EMBL" id="QGDH01000077">
    <property type="protein sequence ID" value="RAR09213.1"/>
    <property type="molecule type" value="Genomic_DNA"/>
</dbReference>
<reference evidence="14" key="1">
    <citation type="submission" date="2018-05" db="EMBL/GenBank/DDBJ databases">
        <title>Draft genome sequence of Stemphylium lycopersici strain CIDEFI 213.</title>
        <authorList>
            <person name="Medina R."/>
            <person name="Franco M.E.E."/>
            <person name="Lucentini C.G."/>
            <person name="Saparrat M.C.N."/>
            <person name="Balatti P.A."/>
        </authorList>
    </citation>
    <scope>NUCLEOTIDE SEQUENCE [LARGE SCALE GENOMIC DNA]</scope>
    <source>
        <strain evidence="14">CIDEFI 213</strain>
    </source>
</reference>
<dbReference type="InterPro" id="IPR017853">
    <property type="entry name" value="GH"/>
</dbReference>
<dbReference type="InterPro" id="IPR050386">
    <property type="entry name" value="Glycosyl_hydrolase_5"/>
</dbReference>
<dbReference type="InterPro" id="IPR013783">
    <property type="entry name" value="Ig-like_fold"/>
</dbReference>
<keyword evidence="3 9" id="KW-0378">Hydrolase</keyword>
<accession>A0A364N165</accession>
<evidence type="ECO:0000256" key="3">
    <source>
        <dbReference type="ARBA" id="ARBA00022801"/>
    </source>
</evidence>
<comment type="caution">
    <text evidence="13">The sequence shown here is derived from an EMBL/GenBank/DDBJ whole genome shotgun (WGS) entry which is preliminary data.</text>
</comment>
<evidence type="ECO:0000256" key="1">
    <source>
        <dbReference type="ARBA" id="ARBA00005641"/>
    </source>
</evidence>
<evidence type="ECO:0000259" key="12">
    <source>
        <dbReference type="Pfam" id="PF03442"/>
    </source>
</evidence>
<dbReference type="SUPFAM" id="SSF51445">
    <property type="entry name" value="(Trans)glycosidases"/>
    <property type="match status" value="1"/>
</dbReference>
<dbReference type="PIRSF" id="PIRSF001043">
    <property type="entry name" value="Endoglucanase_B"/>
    <property type="match status" value="1"/>
</dbReference>
<dbReference type="Gene3D" id="3.20.20.80">
    <property type="entry name" value="Glycosidases"/>
    <property type="match status" value="1"/>
</dbReference>
<feature type="chain" id="PRO_5017015970" evidence="10">
    <location>
        <begin position="22"/>
        <end position="577"/>
    </location>
</feature>
<evidence type="ECO:0000256" key="7">
    <source>
        <dbReference type="ARBA" id="ARBA00023316"/>
    </source>
</evidence>
<dbReference type="InterPro" id="IPR005102">
    <property type="entry name" value="Carbo-bd_X2"/>
</dbReference>
<dbReference type="InterPro" id="IPR016282">
    <property type="entry name" value="Glyco_hydro_5_endoGlcnase_B"/>
</dbReference>
<gene>
    <name evidence="13" type="ORF">DDE83_005584</name>
</gene>
<evidence type="ECO:0000313" key="14">
    <source>
        <dbReference type="Proteomes" id="UP000249619"/>
    </source>
</evidence>
<evidence type="ECO:0000256" key="5">
    <source>
        <dbReference type="ARBA" id="ARBA00023277"/>
    </source>
</evidence>
<protein>
    <submittedName>
        <fullName evidence="13">Glycoside hydrolase family 5 protein</fullName>
    </submittedName>
</protein>